<gene>
    <name evidence="1" type="ORF">QF092_14765</name>
</gene>
<dbReference type="Pfam" id="PF18856">
    <property type="entry name" value="baeRF_family12"/>
    <property type="match status" value="1"/>
</dbReference>
<reference evidence="1 2" key="1">
    <citation type="submission" date="2023-04" db="EMBL/GenBank/DDBJ databases">
        <title>YMD61, complete Genome.</title>
        <authorList>
            <person name="Zhang J."/>
        </authorList>
    </citation>
    <scope>NUCLEOTIDE SEQUENCE [LARGE SCALE GENOMIC DNA]</scope>
    <source>
        <strain evidence="1 2">YMD61</strain>
    </source>
</reference>
<protein>
    <submittedName>
        <fullName evidence="1">Host attachment protein</fullName>
    </submittedName>
</protein>
<dbReference type="RefSeq" id="WP_281464953.1">
    <property type="nucleotide sequence ID" value="NZ_CP124535.1"/>
</dbReference>
<evidence type="ECO:0000313" key="2">
    <source>
        <dbReference type="Proteomes" id="UP001230978"/>
    </source>
</evidence>
<dbReference type="EMBL" id="CP124535">
    <property type="protein sequence ID" value="WGV15511.1"/>
    <property type="molecule type" value="Genomic_DNA"/>
</dbReference>
<evidence type="ECO:0000313" key="1">
    <source>
        <dbReference type="EMBL" id="WGV15511.1"/>
    </source>
</evidence>
<organism evidence="1 2">
    <name type="scientific">Fuscovulum ytuae</name>
    <dbReference type="NCBI Taxonomy" id="3042299"/>
    <lineage>
        <taxon>Bacteria</taxon>
        <taxon>Pseudomonadati</taxon>
        <taxon>Pseudomonadota</taxon>
        <taxon>Alphaproteobacteria</taxon>
        <taxon>Rhodobacterales</taxon>
        <taxon>Paracoccaceae</taxon>
        <taxon>Fuscovulum</taxon>
    </lineage>
</organism>
<keyword evidence="2" id="KW-1185">Reference proteome</keyword>
<proteinExistence type="predicted"/>
<dbReference type="Proteomes" id="UP001230978">
    <property type="component" value="Chromosome"/>
</dbReference>
<dbReference type="InterPro" id="IPR041374">
    <property type="entry name" value="BaeRF_family12"/>
</dbReference>
<sequence length="151" mass="16215">MALLAKGTWAIVMDEERAIILENTGTVDRPHLQEVDRIEADPPAPYSDRPGRMHDVGKDHRSAMEMPDLDRIGGERLAAQVVGQLKKVAGTRPVMIAAAPQVLGAVRAELDRQDAVTGPGKINLLCTIPKTLTGMGPSKLPPILQAALDEV</sequence>
<name>A0ABY8Q3W9_9RHOB</name>
<accession>A0ABY8Q3W9</accession>